<dbReference type="Pfam" id="PF00116">
    <property type="entry name" value="COX2"/>
    <property type="match status" value="1"/>
</dbReference>
<dbReference type="EMBL" id="PNBX01000039">
    <property type="protein sequence ID" value="TMO68349.1"/>
    <property type="molecule type" value="Genomic_DNA"/>
</dbReference>
<evidence type="ECO:0000259" key="17">
    <source>
        <dbReference type="PROSITE" id="PS50999"/>
    </source>
</evidence>
<dbReference type="RefSeq" id="WP_138591711.1">
    <property type="nucleotide sequence ID" value="NZ_PNBW01000024.1"/>
</dbReference>
<comment type="subcellular location">
    <subcellularLocation>
        <location evidence="1">Cell membrane</location>
        <topology evidence="1">Multi-pass membrane protein</topology>
    </subcellularLocation>
</comment>
<dbReference type="InterPro" id="IPR006333">
    <property type="entry name" value="Cyt_o_ubiquinol_oxidase_su2"/>
</dbReference>
<evidence type="ECO:0000256" key="13">
    <source>
        <dbReference type="ARBA" id="ARBA00023288"/>
    </source>
</evidence>
<keyword evidence="3 14" id="KW-0813">Transport</keyword>
<dbReference type="InterPro" id="IPR011759">
    <property type="entry name" value="Cyt_c_oxidase_su2_TM_dom"/>
</dbReference>
<keyword evidence="12" id="KW-0564">Palmitate</keyword>
<keyword evidence="13" id="KW-0449">Lipoprotein</keyword>
<evidence type="ECO:0000256" key="12">
    <source>
        <dbReference type="ARBA" id="ARBA00023139"/>
    </source>
</evidence>
<evidence type="ECO:0000259" key="16">
    <source>
        <dbReference type="PROSITE" id="PS50857"/>
    </source>
</evidence>
<keyword evidence="11 14" id="KW-0472">Membrane</keyword>
<reference evidence="21" key="2">
    <citation type="submission" date="2019-06" db="EMBL/GenBank/DDBJ databases">
        <title>Co-occurence of chitin degradation, pigmentation and bioactivity in marine Pseudoalteromonas.</title>
        <authorList>
            <person name="Sonnenschein E.C."/>
            <person name="Bech P.K."/>
        </authorList>
    </citation>
    <scope>NUCLEOTIDE SEQUENCE [LARGE SCALE GENOMIC DNA]</scope>
    <source>
        <strain evidence="21">S3790</strain>
    </source>
</reference>
<keyword evidence="7" id="KW-0732">Signal</keyword>
<evidence type="ECO:0000256" key="8">
    <source>
        <dbReference type="ARBA" id="ARBA00022982"/>
    </source>
</evidence>
<dbReference type="PROSITE" id="PS50857">
    <property type="entry name" value="COX2_CUA"/>
    <property type="match status" value="1"/>
</dbReference>
<keyword evidence="6 15" id="KW-0812">Transmembrane</keyword>
<dbReference type="NCBIfam" id="TIGR01433">
    <property type="entry name" value="CyoA"/>
    <property type="match status" value="1"/>
</dbReference>
<reference evidence="18" key="3">
    <citation type="submission" date="2019-09" db="EMBL/GenBank/DDBJ databases">
        <title>Co-occurence of chitin degradation, pigmentation and bioactivity in marine Pseudoalteromonas.</title>
        <authorList>
            <person name="Sonnenschein E.C."/>
            <person name="Bech P.K."/>
        </authorList>
    </citation>
    <scope>NUCLEOTIDE SEQUENCE</scope>
    <source>
        <strain evidence="18">S3790</strain>
        <strain evidence="19 20">S3895</strain>
    </source>
</reference>
<keyword evidence="20" id="KW-1185">Reference proteome</keyword>
<evidence type="ECO:0000256" key="14">
    <source>
        <dbReference type="PIRNR" id="PIRNR000292"/>
    </source>
</evidence>
<dbReference type="PANTHER" id="PTHR22888:SF18">
    <property type="entry name" value="CYTOCHROME BO(3) UBIQUINOL OXIDASE SUBUNIT 2"/>
    <property type="match status" value="1"/>
</dbReference>
<dbReference type="InterPro" id="IPR036257">
    <property type="entry name" value="Cyt_c_oxidase_su2_TM_sf"/>
</dbReference>
<dbReference type="CDD" id="cd04212">
    <property type="entry name" value="CuRO_UO_II"/>
    <property type="match status" value="1"/>
</dbReference>
<dbReference type="SUPFAM" id="SSF49503">
    <property type="entry name" value="Cupredoxins"/>
    <property type="match status" value="1"/>
</dbReference>
<dbReference type="InterPro" id="IPR034227">
    <property type="entry name" value="CuRO_UO_II"/>
</dbReference>
<dbReference type="InterPro" id="IPR010514">
    <property type="entry name" value="COX_ARM"/>
</dbReference>
<evidence type="ECO:0000256" key="9">
    <source>
        <dbReference type="ARBA" id="ARBA00022989"/>
    </source>
</evidence>
<evidence type="ECO:0000256" key="6">
    <source>
        <dbReference type="ARBA" id="ARBA00022692"/>
    </source>
</evidence>
<protein>
    <recommendedName>
        <fullName evidence="14">Ubiquinol oxidase subunit 2</fullName>
    </recommendedName>
</protein>
<proteinExistence type="inferred from homology"/>
<dbReference type="SUPFAM" id="SSF81464">
    <property type="entry name" value="Cytochrome c oxidase subunit II-like, transmembrane region"/>
    <property type="match status" value="1"/>
</dbReference>
<dbReference type="InterPro" id="IPR045187">
    <property type="entry name" value="CcO_II"/>
</dbReference>
<dbReference type="GO" id="GO:0042773">
    <property type="term" value="P:ATP synthesis coupled electron transport"/>
    <property type="evidence" value="ECO:0007669"/>
    <property type="project" value="TreeGrafter"/>
</dbReference>
<evidence type="ECO:0000313" key="18">
    <source>
        <dbReference type="EMBL" id="TMO68349.1"/>
    </source>
</evidence>
<name>A0A5S3V9E0_9GAMM</name>
<evidence type="ECO:0000256" key="5">
    <source>
        <dbReference type="ARBA" id="ARBA00022660"/>
    </source>
</evidence>
<evidence type="ECO:0000256" key="7">
    <source>
        <dbReference type="ARBA" id="ARBA00022729"/>
    </source>
</evidence>
<dbReference type="AlphaFoldDB" id="A0A5S3V9E0"/>
<dbReference type="GO" id="GO:0004129">
    <property type="term" value="F:cytochrome-c oxidase activity"/>
    <property type="evidence" value="ECO:0007669"/>
    <property type="project" value="UniProtKB-UniRule"/>
</dbReference>
<dbReference type="PROSITE" id="PS50999">
    <property type="entry name" value="COX2_TM"/>
    <property type="match status" value="1"/>
</dbReference>
<gene>
    <name evidence="18" type="primary">cyoA</name>
    <name evidence="18" type="ORF">CWC19_09780</name>
    <name evidence="19" type="ORF">CWC20_05210</name>
</gene>
<evidence type="ECO:0000256" key="4">
    <source>
        <dbReference type="ARBA" id="ARBA00022475"/>
    </source>
</evidence>
<evidence type="ECO:0000313" key="19">
    <source>
        <dbReference type="EMBL" id="TMO76832.1"/>
    </source>
</evidence>
<accession>A0A5S3V9E0</accession>
<feature type="domain" description="Cytochrome oxidase subunit II copper A binding" evidence="16">
    <location>
        <begin position="120"/>
        <end position="232"/>
    </location>
</feature>
<keyword evidence="9 15" id="KW-1133">Transmembrane helix</keyword>
<keyword evidence="8 14" id="KW-0249">Electron transport</keyword>
<dbReference type="GO" id="GO:0016682">
    <property type="term" value="F:oxidoreductase activity, acting on diphenols and related substances as donors, oxygen as acceptor"/>
    <property type="evidence" value="ECO:0007669"/>
    <property type="project" value="InterPro"/>
</dbReference>
<dbReference type="Pfam" id="PF06481">
    <property type="entry name" value="COX_ARM"/>
    <property type="match status" value="1"/>
</dbReference>
<dbReference type="Proteomes" id="UP000307164">
    <property type="component" value="Unassembled WGS sequence"/>
</dbReference>
<feature type="transmembrane region" description="Helical" evidence="15">
    <location>
        <begin position="40"/>
        <end position="63"/>
    </location>
</feature>
<evidence type="ECO:0000256" key="3">
    <source>
        <dbReference type="ARBA" id="ARBA00022448"/>
    </source>
</evidence>
<comment type="caution">
    <text evidence="18">The sequence shown here is derived from an EMBL/GenBank/DDBJ whole genome shotgun (WGS) entry which is preliminary data.</text>
</comment>
<dbReference type="EMBL" id="PNBW01000024">
    <property type="protein sequence ID" value="TMO76832.1"/>
    <property type="molecule type" value="Genomic_DNA"/>
</dbReference>
<keyword evidence="10 14" id="KW-0560">Oxidoreductase</keyword>
<evidence type="ECO:0000256" key="10">
    <source>
        <dbReference type="ARBA" id="ARBA00023002"/>
    </source>
</evidence>
<dbReference type="PANTHER" id="PTHR22888">
    <property type="entry name" value="CYTOCHROME C OXIDASE, SUBUNIT II"/>
    <property type="match status" value="1"/>
</dbReference>
<reference evidence="20 21" key="1">
    <citation type="submission" date="2018-01" db="EMBL/GenBank/DDBJ databases">
        <authorList>
            <person name="Paulsen S."/>
            <person name="Gram L.K."/>
        </authorList>
    </citation>
    <scope>NUCLEOTIDE SEQUENCE [LARGE SCALE GENOMIC DNA]</scope>
    <source>
        <strain evidence="18 21">S3790</strain>
        <strain evidence="19 20">S3895</strain>
    </source>
</reference>
<dbReference type="InterPro" id="IPR002429">
    <property type="entry name" value="CcO_II-like_C"/>
</dbReference>
<organism evidence="18 21">
    <name type="scientific">Pseudoalteromonas aurantia</name>
    <dbReference type="NCBI Taxonomy" id="43654"/>
    <lineage>
        <taxon>Bacteria</taxon>
        <taxon>Pseudomonadati</taxon>
        <taxon>Pseudomonadota</taxon>
        <taxon>Gammaproteobacteria</taxon>
        <taxon>Alteromonadales</taxon>
        <taxon>Pseudoalteromonadaceae</taxon>
        <taxon>Pseudoalteromonas</taxon>
    </lineage>
</organism>
<dbReference type="InterPro" id="IPR008972">
    <property type="entry name" value="Cupredoxin"/>
</dbReference>
<evidence type="ECO:0000256" key="2">
    <source>
        <dbReference type="ARBA" id="ARBA00007866"/>
    </source>
</evidence>
<feature type="domain" description="Cytochrome oxidase subunit II transmembrane region profile" evidence="17">
    <location>
        <begin position="17"/>
        <end position="114"/>
    </location>
</feature>
<sequence>MLKKLLLGTIIIVLTLSLSGCELALFDPKGPIGEQAKDLILISTSLLLIVIIPVLFMSIYFPYKFRKGNTKSEYKPHWEHSTKIEIIVWLVPCLIIAALAYVTYVTSHSLDPRKPLGKDEDTLTIQVVALDWKWLFIYPEQQIATVNEIAIPVNKPIEFLITSDTVMNSFFIPRLGSQIYAMAGMENRLNLMASEEGVFRGLSANYSGFGFSGMKFKTHSVSDEAFQQWVDKVKASPKVLDEPTYQALTVKSKDNEVEHFADVDPLHFKKTIEKYTGVQNGQ</sequence>
<dbReference type="GO" id="GO:0009486">
    <property type="term" value="F:cytochrome bo3 ubiquinol oxidase activity"/>
    <property type="evidence" value="ECO:0007669"/>
    <property type="project" value="InterPro"/>
</dbReference>
<dbReference type="PROSITE" id="PS51257">
    <property type="entry name" value="PROKAR_LIPOPROTEIN"/>
    <property type="match status" value="1"/>
</dbReference>
<dbReference type="OrthoDB" id="9783445at2"/>
<dbReference type="GO" id="GO:0005507">
    <property type="term" value="F:copper ion binding"/>
    <property type="evidence" value="ECO:0007669"/>
    <property type="project" value="InterPro"/>
</dbReference>
<feature type="transmembrane region" description="Helical" evidence="15">
    <location>
        <begin position="84"/>
        <end position="104"/>
    </location>
</feature>
<evidence type="ECO:0000313" key="21">
    <source>
        <dbReference type="Proteomes" id="UP000307217"/>
    </source>
</evidence>
<keyword evidence="4 14" id="KW-1003">Cell membrane</keyword>
<evidence type="ECO:0000256" key="15">
    <source>
        <dbReference type="SAM" id="Phobius"/>
    </source>
</evidence>
<comment type="similarity">
    <text evidence="2 14">Belongs to the cytochrome c oxidase subunit 2 family.</text>
</comment>
<evidence type="ECO:0000256" key="1">
    <source>
        <dbReference type="ARBA" id="ARBA00004651"/>
    </source>
</evidence>
<keyword evidence="5 14" id="KW-0679">Respiratory chain</keyword>
<evidence type="ECO:0000256" key="11">
    <source>
        <dbReference type="ARBA" id="ARBA00023136"/>
    </source>
</evidence>
<dbReference type="Proteomes" id="UP000307217">
    <property type="component" value="Unassembled WGS sequence"/>
</dbReference>
<evidence type="ECO:0000313" key="20">
    <source>
        <dbReference type="Proteomes" id="UP000307164"/>
    </source>
</evidence>
<dbReference type="Gene3D" id="2.60.40.420">
    <property type="entry name" value="Cupredoxins - blue copper proteins"/>
    <property type="match status" value="1"/>
</dbReference>
<dbReference type="Gene3D" id="1.10.287.90">
    <property type="match status" value="1"/>
</dbReference>
<dbReference type="GO" id="GO:0005886">
    <property type="term" value="C:plasma membrane"/>
    <property type="evidence" value="ECO:0007669"/>
    <property type="project" value="UniProtKB-SubCell"/>
</dbReference>
<dbReference type="PIRSF" id="PIRSF000292">
    <property type="entry name" value="Ubi_od_II"/>
    <property type="match status" value="1"/>
</dbReference>